<reference evidence="1" key="1">
    <citation type="journal article" date="2015" name="Front. Microbiol.">
        <title>Combining genomic sequencing methods to explore viral diversity and reveal potential virus-host interactions.</title>
        <authorList>
            <person name="Chow C.E."/>
            <person name="Winget D.M."/>
            <person name="White R.A.III."/>
            <person name="Hallam S.J."/>
            <person name="Suttle C.A."/>
        </authorList>
    </citation>
    <scope>NUCLEOTIDE SEQUENCE</scope>
    <source>
        <strain evidence="1">Oxic3_2</strain>
    </source>
</reference>
<sequence>MIEIKCQTPAMIGSSGFCRPAGPRILVKLLLFIKASICTGYDQWFIEFDLISSGQFYQFVCIICAGSSFNKS</sequence>
<protein>
    <submittedName>
        <fullName evidence="1">Peptidase M23B</fullName>
    </submittedName>
</protein>
<dbReference type="EMBL" id="KR029608">
    <property type="protein sequence ID" value="AKH48716.1"/>
    <property type="molecule type" value="Genomic_DNA"/>
</dbReference>
<reference evidence="1" key="2">
    <citation type="submission" date="2015-03" db="EMBL/GenBank/DDBJ databases">
        <authorList>
            <person name="Chow C.-E.T."/>
            <person name="Winget D.M."/>
            <person name="White R.A.III."/>
            <person name="Hallam S.J."/>
            <person name="Suttle C.A."/>
        </authorList>
    </citation>
    <scope>NUCLEOTIDE SEQUENCE</scope>
    <source>
        <strain evidence="1">Oxic3_2</strain>
    </source>
</reference>
<organism evidence="1">
    <name type="scientific">uncultured marine virus</name>
    <dbReference type="NCBI Taxonomy" id="186617"/>
    <lineage>
        <taxon>Viruses</taxon>
        <taxon>environmental samples</taxon>
    </lineage>
</organism>
<proteinExistence type="predicted"/>
<accession>A0A0F7LBZ5</accession>
<name>A0A0F7LBZ5_9VIRU</name>
<evidence type="ECO:0000313" key="1">
    <source>
        <dbReference type="EMBL" id="AKH48716.1"/>
    </source>
</evidence>